<evidence type="ECO:0000313" key="2">
    <source>
        <dbReference type="EnsemblPlants" id="Bo6g072460.1"/>
    </source>
</evidence>
<dbReference type="AlphaFoldDB" id="A0A0D3CU77"/>
<name>A0A0D3CU77_BRAOL</name>
<evidence type="ECO:0000313" key="3">
    <source>
        <dbReference type="Proteomes" id="UP000032141"/>
    </source>
</evidence>
<accession>A0A0D3CU77</accession>
<evidence type="ECO:0000256" key="1">
    <source>
        <dbReference type="SAM" id="MobiDB-lite"/>
    </source>
</evidence>
<protein>
    <submittedName>
        <fullName evidence="2">Uncharacterized protein</fullName>
    </submittedName>
</protein>
<organism evidence="2 3">
    <name type="scientific">Brassica oleracea var. oleracea</name>
    <dbReference type="NCBI Taxonomy" id="109376"/>
    <lineage>
        <taxon>Eukaryota</taxon>
        <taxon>Viridiplantae</taxon>
        <taxon>Streptophyta</taxon>
        <taxon>Embryophyta</taxon>
        <taxon>Tracheophyta</taxon>
        <taxon>Spermatophyta</taxon>
        <taxon>Magnoliopsida</taxon>
        <taxon>eudicotyledons</taxon>
        <taxon>Gunneridae</taxon>
        <taxon>Pentapetalae</taxon>
        <taxon>rosids</taxon>
        <taxon>malvids</taxon>
        <taxon>Brassicales</taxon>
        <taxon>Brassicaceae</taxon>
        <taxon>Brassiceae</taxon>
        <taxon>Brassica</taxon>
    </lineage>
</organism>
<dbReference type="EnsemblPlants" id="Bo6g072460.1">
    <property type="protein sequence ID" value="Bo6g072460.1"/>
    <property type="gene ID" value="Bo6g072460"/>
</dbReference>
<keyword evidence="3" id="KW-1185">Reference proteome</keyword>
<sequence>MFQQLTALCEAREVTVLEACQSANPSPQPNTHTSPFASPSNNEEICHDLAMYFL</sequence>
<proteinExistence type="predicted"/>
<dbReference type="HOGENOM" id="CLU_3053154_0_0_1"/>
<reference evidence="2" key="2">
    <citation type="submission" date="2015-03" db="UniProtKB">
        <authorList>
            <consortium name="EnsemblPlants"/>
        </authorList>
    </citation>
    <scope>IDENTIFICATION</scope>
</reference>
<reference evidence="2 3" key="1">
    <citation type="journal article" date="2014" name="Genome Biol.">
        <title>Transcriptome and methylome profiling reveals relics of genome dominance in the mesopolyploid Brassica oleracea.</title>
        <authorList>
            <person name="Parkin I.A."/>
            <person name="Koh C."/>
            <person name="Tang H."/>
            <person name="Robinson S.J."/>
            <person name="Kagale S."/>
            <person name="Clarke W.E."/>
            <person name="Town C.D."/>
            <person name="Nixon J."/>
            <person name="Krishnakumar V."/>
            <person name="Bidwell S.L."/>
            <person name="Denoeud F."/>
            <person name="Belcram H."/>
            <person name="Links M.G."/>
            <person name="Just J."/>
            <person name="Clarke C."/>
            <person name="Bender T."/>
            <person name="Huebert T."/>
            <person name="Mason A.S."/>
            <person name="Pires J.C."/>
            <person name="Barker G."/>
            <person name="Moore J."/>
            <person name="Walley P.G."/>
            <person name="Manoli S."/>
            <person name="Batley J."/>
            <person name="Edwards D."/>
            <person name="Nelson M.N."/>
            <person name="Wang X."/>
            <person name="Paterson A.H."/>
            <person name="King G."/>
            <person name="Bancroft I."/>
            <person name="Chalhoub B."/>
            <person name="Sharpe A.G."/>
        </authorList>
    </citation>
    <scope>NUCLEOTIDE SEQUENCE</scope>
    <source>
        <strain evidence="2 3">cv. TO1000</strain>
    </source>
</reference>
<dbReference type="Proteomes" id="UP000032141">
    <property type="component" value="Chromosome C6"/>
</dbReference>
<dbReference type="Gramene" id="Bo6g072460.1">
    <property type="protein sequence ID" value="Bo6g072460.1"/>
    <property type="gene ID" value="Bo6g072460"/>
</dbReference>
<feature type="region of interest" description="Disordered" evidence="1">
    <location>
        <begin position="22"/>
        <end position="41"/>
    </location>
</feature>